<evidence type="ECO:0000313" key="4">
    <source>
        <dbReference type="Proteomes" id="UP001054252"/>
    </source>
</evidence>
<proteinExistence type="predicted"/>
<feature type="compositionally biased region" description="Low complexity" evidence="1">
    <location>
        <begin position="102"/>
        <end position="111"/>
    </location>
</feature>
<feature type="region of interest" description="Disordered" evidence="1">
    <location>
        <begin position="100"/>
        <end position="119"/>
    </location>
</feature>
<feature type="transmembrane region" description="Helical" evidence="2">
    <location>
        <begin position="76"/>
        <end position="97"/>
    </location>
</feature>
<dbReference type="Proteomes" id="UP001054252">
    <property type="component" value="Unassembled WGS sequence"/>
</dbReference>
<gene>
    <name evidence="3" type="ORF">SLEP1_g7976</name>
</gene>
<evidence type="ECO:0000313" key="3">
    <source>
        <dbReference type="EMBL" id="GKU94479.1"/>
    </source>
</evidence>
<dbReference type="AlphaFoldDB" id="A0AAV5IB45"/>
<protein>
    <submittedName>
        <fullName evidence="3">Uncharacterized protein</fullName>
    </submittedName>
</protein>
<reference evidence="3 4" key="1">
    <citation type="journal article" date="2021" name="Commun. Biol.">
        <title>The genome of Shorea leprosula (Dipterocarpaceae) highlights the ecological relevance of drought in aseasonal tropical rainforests.</title>
        <authorList>
            <person name="Ng K.K.S."/>
            <person name="Kobayashi M.J."/>
            <person name="Fawcett J.A."/>
            <person name="Hatakeyama M."/>
            <person name="Paape T."/>
            <person name="Ng C.H."/>
            <person name="Ang C.C."/>
            <person name="Tnah L.H."/>
            <person name="Lee C.T."/>
            <person name="Nishiyama T."/>
            <person name="Sese J."/>
            <person name="O'Brien M.J."/>
            <person name="Copetti D."/>
            <person name="Mohd Noor M.I."/>
            <person name="Ong R.C."/>
            <person name="Putra M."/>
            <person name="Sireger I.Z."/>
            <person name="Indrioko S."/>
            <person name="Kosugi Y."/>
            <person name="Izuno A."/>
            <person name="Isagi Y."/>
            <person name="Lee S.L."/>
            <person name="Shimizu K.K."/>
        </authorList>
    </citation>
    <scope>NUCLEOTIDE SEQUENCE [LARGE SCALE GENOMIC DNA]</scope>
    <source>
        <strain evidence="3">214</strain>
    </source>
</reference>
<evidence type="ECO:0000256" key="2">
    <source>
        <dbReference type="SAM" id="Phobius"/>
    </source>
</evidence>
<accession>A0AAV5IB45</accession>
<keyword evidence="2" id="KW-0472">Membrane</keyword>
<keyword evidence="4" id="KW-1185">Reference proteome</keyword>
<keyword evidence="2" id="KW-0812">Transmembrane</keyword>
<dbReference type="EMBL" id="BPVZ01000008">
    <property type="protein sequence ID" value="GKU94479.1"/>
    <property type="molecule type" value="Genomic_DNA"/>
</dbReference>
<sequence>MDTVRYVSYSVGRGIARTEMEVEMESQIEIKNFEIARLMDRLHYYEAVNREMSQRNQEAVEMARRDRHKMKRRQRWVWGSIATAITLGTAALVWSYLPTDKASPSPSSSSAPDHDDCAK</sequence>
<comment type="caution">
    <text evidence="3">The sequence shown here is derived from an EMBL/GenBank/DDBJ whole genome shotgun (WGS) entry which is preliminary data.</text>
</comment>
<keyword evidence="2" id="KW-1133">Transmembrane helix</keyword>
<name>A0AAV5IB45_9ROSI</name>
<dbReference type="PANTHER" id="PTHR35490">
    <property type="entry name" value="BACTERIOPHAGE N4 ADSORPTION B PROTEIN"/>
    <property type="match status" value="1"/>
</dbReference>
<dbReference type="PANTHER" id="PTHR35490:SF2">
    <property type="entry name" value="BACTERIOPHAGE N4 ADSORPTION B PROTEIN"/>
    <property type="match status" value="1"/>
</dbReference>
<evidence type="ECO:0000256" key="1">
    <source>
        <dbReference type="SAM" id="MobiDB-lite"/>
    </source>
</evidence>
<organism evidence="3 4">
    <name type="scientific">Rubroshorea leprosula</name>
    <dbReference type="NCBI Taxonomy" id="152421"/>
    <lineage>
        <taxon>Eukaryota</taxon>
        <taxon>Viridiplantae</taxon>
        <taxon>Streptophyta</taxon>
        <taxon>Embryophyta</taxon>
        <taxon>Tracheophyta</taxon>
        <taxon>Spermatophyta</taxon>
        <taxon>Magnoliopsida</taxon>
        <taxon>eudicotyledons</taxon>
        <taxon>Gunneridae</taxon>
        <taxon>Pentapetalae</taxon>
        <taxon>rosids</taxon>
        <taxon>malvids</taxon>
        <taxon>Malvales</taxon>
        <taxon>Dipterocarpaceae</taxon>
        <taxon>Rubroshorea</taxon>
    </lineage>
</organism>